<reference evidence="1" key="1">
    <citation type="submission" date="2021-04" db="EMBL/GenBank/DDBJ databases">
        <title>Biosynthetic gene clusters of Dactylosporangioum roseum.</title>
        <authorList>
            <person name="Hartkoorn R.C."/>
            <person name="Beaudoing E."/>
            <person name="Hot D."/>
            <person name="Moureu S."/>
        </authorList>
    </citation>
    <scope>NUCLEOTIDE SEQUENCE</scope>
    <source>
        <strain evidence="1">NRRL B-16295</strain>
    </source>
</reference>
<dbReference type="Proteomes" id="UP001058271">
    <property type="component" value="Chromosome"/>
</dbReference>
<accession>A0ABY5Z1E2</accession>
<protein>
    <submittedName>
        <fullName evidence="1">Uncharacterized protein</fullName>
    </submittedName>
</protein>
<organism evidence="1 2">
    <name type="scientific">Dactylosporangium roseum</name>
    <dbReference type="NCBI Taxonomy" id="47989"/>
    <lineage>
        <taxon>Bacteria</taxon>
        <taxon>Bacillati</taxon>
        <taxon>Actinomycetota</taxon>
        <taxon>Actinomycetes</taxon>
        <taxon>Micromonosporales</taxon>
        <taxon>Micromonosporaceae</taxon>
        <taxon>Dactylosporangium</taxon>
    </lineage>
</organism>
<keyword evidence="2" id="KW-1185">Reference proteome</keyword>
<evidence type="ECO:0000313" key="2">
    <source>
        <dbReference type="Proteomes" id="UP001058271"/>
    </source>
</evidence>
<dbReference type="EMBL" id="CP073721">
    <property type="protein sequence ID" value="UWZ35479.1"/>
    <property type="molecule type" value="Genomic_DNA"/>
</dbReference>
<dbReference type="RefSeq" id="WP_260724824.1">
    <property type="nucleotide sequence ID" value="NZ_CP073721.1"/>
</dbReference>
<sequence>MPDRDQVHWRRDRELLLDLLPEDFEQLPNLAGGTFGAAHPIGVESHSKEPAAGTVHSAVVLFDVLGATVANHRPRERSAMYGRLPVTGIGAITPACSAGTMCSSSSAAR</sequence>
<proteinExistence type="predicted"/>
<name>A0ABY5Z1E2_9ACTN</name>
<evidence type="ECO:0000313" key="1">
    <source>
        <dbReference type="EMBL" id="UWZ35479.1"/>
    </source>
</evidence>
<gene>
    <name evidence="1" type="ORF">Drose_30805</name>
</gene>